<feature type="transmembrane region" description="Helical" evidence="2">
    <location>
        <begin position="136"/>
        <end position="155"/>
    </location>
</feature>
<keyword evidence="2" id="KW-1133">Transmembrane helix</keyword>
<proteinExistence type="predicted"/>
<feature type="transmembrane region" description="Helical" evidence="2">
    <location>
        <begin position="90"/>
        <end position="106"/>
    </location>
</feature>
<feature type="transmembrane region" description="Helical" evidence="2">
    <location>
        <begin position="38"/>
        <end position="55"/>
    </location>
</feature>
<sequence length="209" mass="21344">MSDEISGARGPSTMRRPLTDGRGERASGTTRAPWSVRLLARWPAALGVGLVLLMGPHGDPALVPVLAELLVVLALIYLCTAVLGRPDRTWVVLAALFALFAAARMQPWVPPVALLLGLGAAVTAAAAAAGRLDRGVGPQVAATAGFGALAVTALLAGPGPARLLVAAGWIGHGLWDLAHHRANRTVARSFAEFCAVADPGVGLGVLVLP</sequence>
<evidence type="ECO:0000256" key="1">
    <source>
        <dbReference type="SAM" id="MobiDB-lite"/>
    </source>
</evidence>
<reference evidence="3 4" key="1">
    <citation type="submission" date="2024-10" db="EMBL/GenBank/DDBJ databases">
        <title>The Natural Products Discovery Center: Release of the First 8490 Sequenced Strains for Exploring Actinobacteria Biosynthetic Diversity.</title>
        <authorList>
            <person name="Kalkreuter E."/>
            <person name="Kautsar S.A."/>
            <person name="Yang D."/>
            <person name="Bader C.D."/>
            <person name="Teijaro C.N."/>
            <person name="Fluegel L."/>
            <person name="Davis C.M."/>
            <person name="Simpson J.R."/>
            <person name="Lauterbach L."/>
            <person name="Steele A.D."/>
            <person name="Gui C."/>
            <person name="Meng S."/>
            <person name="Li G."/>
            <person name="Viehrig K."/>
            <person name="Ye F."/>
            <person name="Su P."/>
            <person name="Kiefer A.F."/>
            <person name="Nichols A."/>
            <person name="Cepeda A.J."/>
            <person name="Yan W."/>
            <person name="Fan B."/>
            <person name="Jiang Y."/>
            <person name="Adhikari A."/>
            <person name="Zheng C.-J."/>
            <person name="Schuster L."/>
            <person name="Cowan T.M."/>
            <person name="Smanski M.J."/>
            <person name="Chevrette M.G."/>
            <person name="De Carvalho L.P.S."/>
            <person name="Shen B."/>
        </authorList>
    </citation>
    <scope>NUCLEOTIDE SEQUENCE [LARGE SCALE GENOMIC DNA]</scope>
    <source>
        <strain evidence="3 4">NPDC004045</strain>
    </source>
</reference>
<evidence type="ECO:0000313" key="3">
    <source>
        <dbReference type="EMBL" id="MFF0544844.1"/>
    </source>
</evidence>
<feature type="transmembrane region" description="Helical" evidence="2">
    <location>
        <begin position="112"/>
        <end position="129"/>
    </location>
</feature>
<organism evidence="3 4">
    <name type="scientific">Nocardia thailandica</name>
    <dbReference type="NCBI Taxonomy" id="257275"/>
    <lineage>
        <taxon>Bacteria</taxon>
        <taxon>Bacillati</taxon>
        <taxon>Actinomycetota</taxon>
        <taxon>Actinomycetes</taxon>
        <taxon>Mycobacteriales</taxon>
        <taxon>Nocardiaceae</taxon>
        <taxon>Nocardia</taxon>
    </lineage>
</organism>
<name>A0ABW6PR66_9NOCA</name>
<dbReference type="Proteomes" id="UP001601444">
    <property type="component" value="Unassembled WGS sequence"/>
</dbReference>
<feature type="transmembrane region" description="Helical" evidence="2">
    <location>
        <begin position="61"/>
        <end position="83"/>
    </location>
</feature>
<keyword evidence="4" id="KW-1185">Reference proteome</keyword>
<accession>A0ABW6PR66</accession>
<protein>
    <recommendedName>
        <fullName evidence="5">Metal-dependent phosphohydrolase</fullName>
    </recommendedName>
</protein>
<evidence type="ECO:0008006" key="5">
    <source>
        <dbReference type="Google" id="ProtNLM"/>
    </source>
</evidence>
<keyword evidence="2" id="KW-0472">Membrane</keyword>
<feature type="region of interest" description="Disordered" evidence="1">
    <location>
        <begin position="1"/>
        <end position="29"/>
    </location>
</feature>
<evidence type="ECO:0000313" key="4">
    <source>
        <dbReference type="Proteomes" id="UP001601444"/>
    </source>
</evidence>
<keyword evidence="2" id="KW-0812">Transmembrane</keyword>
<gene>
    <name evidence="3" type="ORF">ACFYTF_18610</name>
</gene>
<evidence type="ECO:0000256" key="2">
    <source>
        <dbReference type="SAM" id="Phobius"/>
    </source>
</evidence>
<comment type="caution">
    <text evidence="3">The sequence shown here is derived from an EMBL/GenBank/DDBJ whole genome shotgun (WGS) entry which is preliminary data.</text>
</comment>
<dbReference type="EMBL" id="JBIAMX010000011">
    <property type="protein sequence ID" value="MFF0544844.1"/>
    <property type="molecule type" value="Genomic_DNA"/>
</dbReference>
<dbReference type="RefSeq" id="WP_387701338.1">
    <property type="nucleotide sequence ID" value="NZ_JBIAMX010000011.1"/>
</dbReference>